<evidence type="ECO:0000256" key="2">
    <source>
        <dbReference type="PROSITE-ProRule" id="PRU00176"/>
    </source>
</evidence>
<sequence>MSCDEAYPKTLYVGNLDPDVNEELVLALFGKIGPTKGCKIIHEPGNDPYCFVEFAEHNAAAAALSAMNKRMCLGREMKVNWATSPGNAPKQDTSKHFHIFVGDLSPDIETHLLREAFTPYGVISDCKIIRDPQTLKSKGYGFVSFVKKEEAENAIQGMSGAWIGTRPIRTNWATRKPPAPTTKENTIKALDYQEVYEQTSESNHTVYVGGLGAGLSEELIQKTFGVYGNIQEIRVFKDKGYAFVRFSNKESACNAIVTVHGTEIKGQAVKCSWGKESNESNAPGGGENQFQQAQGQASYSSGPGFGNYQMSGQMGYPSWYQQQGGYQQGGYGTQMGAAQMGAAAGQYGQYGYPYNMAGMQGAGPNYGGQMAMQQQQAPQQYNGQQQQQGMMGYPVQQDDYQ</sequence>
<dbReference type="SMART" id="SM00361">
    <property type="entry name" value="RRM_1"/>
    <property type="match status" value="3"/>
</dbReference>
<evidence type="ECO:0000313" key="5">
    <source>
        <dbReference type="EMBL" id="CAH1784365.1"/>
    </source>
</evidence>
<keyword evidence="1 2" id="KW-0694">RNA-binding</keyword>
<evidence type="ECO:0000256" key="3">
    <source>
        <dbReference type="SAM" id="MobiDB-lite"/>
    </source>
</evidence>
<dbReference type="Pfam" id="PF00076">
    <property type="entry name" value="RRM_1"/>
    <property type="match status" value="3"/>
</dbReference>
<dbReference type="InterPro" id="IPR012677">
    <property type="entry name" value="Nucleotide-bd_a/b_plait_sf"/>
</dbReference>
<accession>A0A8S4NS01</accession>
<dbReference type="PANTHER" id="PTHR47640">
    <property type="entry name" value="TRNA SELENOCYSTEINE 1-ASSOCIATED PROTEIN 1-RELATED-RELATED"/>
    <property type="match status" value="1"/>
</dbReference>
<gene>
    <name evidence="5" type="ORF">OFUS_LOCUS10575</name>
</gene>
<dbReference type="InterPro" id="IPR003954">
    <property type="entry name" value="RRM_euk-type"/>
</dbReference>
<dbReference type="PANTHER" id="PTHR47640:SF5">
    <property type="entry name" value="RRM DOMAIN-CONTAINING PROTEIN"/>
    <property type="match status" value="1"/>
</dbReference>
<feature type="domain" description="RRM" evidence="4">
    <location>
        <begin position="97"/>
        <end position="175"/>
    </location>
</feature>
<evidence type="ECO:0000259" key="4">
    <source>
        <dbReference type="PROSITE" id="PS50102"/>
    </source>
</evidence>
<dbReference type="GO" id="GO:0003729">
    <property type="term" value="F:mRNA binding"/>
    <property type="evidence" value="ECO:0007669"/>
    <property type="project" value="InterPro"/>
</dbReference>
<dbReference type="FunFam" id="3.30.70.330:FF:000419">
    <property type="entry name" value="CLUMA_CG006354, isoform A"/>
    <property type="match status" value="1"/>
</dbReference>
<name>A0A8S4NS01_OWEFU</name>
<dbReference type="SUPFAM" id="SSF54928">
    <property type="entry name" value="RNA-binding domain, RBD"/>
    <property type="match status" value="3"/>
</dbReference>
<dbReference type="PROSITE" id="PS50102">
    <property type="entry name" value="RRM"/>
    <property type="match status" value="3"/>
</dbReference>
<dbReference type="CDD" id="cd12354">
    <property type="entry name" value="RRM3_TIA1_like"/>
    <property type="match status" value="1"/>
</dbReference>
<dbReference type="InterPro" id="IPR035979">
    <property type="entry name" value="RBD_domain_sf"/>
</dbReference>
<feature type="region of interest" description="Disordered" evidence="3">
    <location>
        <begin position="275"/>
        <end position="299"/>
    </location>
</feature>
<protein>
    <recommendedName>
        <fullName evidence="4">RRM domain-containing protein</fullName>
    </recommendedName>
</protein>
<dbReference type="OrthoDB" id="439808at2759"/>
<dbReference type="Gene3D" id="3.30.70.330">
    <property type="match status" value="3"/>
</dbReference>
<feature type="domain" description="RRM" evidence="4">
    <location>
        <begin position="9"/>
        <end position="84"/>
    </location>
</feature>
<dbReference type="FunFam" id="3.30.70.330:FF:000087">
    <property type="entry name" value="Nucleolysin TIAR isoform 1"/>
    <property type="match status" value="1"/>
</dbReference>
<proteinExistence type="predicted"/>
<feature type="compositionally biased region" description="Low complexity" evidence="3">
    <location>
        <begin position="288"/>
        <end position="299"/>
    </location>
</feature>
<comment type="caution">
    <text evidence="5">The sequence shown here is derived from an EMBL/GenBank/DDBJ whole genome shotgun (WGS) entry which is preliminary data.</text>
</comment>
<reference evidence="5" key="1">
    <citation type="submission" date="2022-03" db="EMBL/GenBank/DDBJ databases">
        <authorList>
            <person name="Martin C."/>
        </authorList>
    </citation>
    <scope>NUCLEOTIDE SEQUENCE</scope>
</reference>
<dbReference type="CDD" id="cd12353">
    <property type="entry name" value="RRM2_TIA1_like"/>
    <property type="match status" value="1"/>
</dbReference>
<dbReference type="Proteomes" id="UP000749559">
    <property type="component" value="Unassembled WGS sequence"/>
</dbReference>
<dbReference type="CDD" id="cd12352">
    <property type="entry name" value="RRM1_TIA1_like"/>
    <property type="match status" value="1"/>
</dbReference>
<evidence type="ECO:0000313" key="6">
    <source>
        <dbReference type="Proteomes" id="UP000749559"/>
    </source>
</evidence>
<dbReference type="InterPro" id="IPR000504">
    <property type="entry name" value="RRM_dom"/>
</dbReference>
<keyword evidence="6" id="KW-1185">Reference proteome</keyword>
<dbReference type="EMBL" id="CAIIXF020000005">
    <property type="protein sequence ID" value="CAH1784365.1"/>
    <property type="molecule type" value="Genomic_DNA"/>
</dbReference>
<dbReference type="AlphaFoldDB" id="A0A8S4NS01"/>
<dbReference type="SMART" id="SM00360">
    <property type="entry name" value="RRM"/>
    <property type="match status" value="3"/>
</dbReference>
<feature type="region of interest" description="Disordered" evidence="3">
    <location>
        <begin position="371"/>
        <end position="401"/>
    </location>
</feature>
<feature type="domain" description="RRM" evidence="4">
    <location>
        <begin position="204"/>
        <end position="276"/>
    </location>
</feature>
<dbReference type="InterPro" id="IPR050825">
    <property type="entry name" value="RBM42_RBP45_47-like"/>
</dbReference>
<organism evidence="5 6">
    <name type="scientific">Owenia fusiformis</name>
    <name type="common">Polychaete worm</name>
    <dbReference type="NCBI Taxonomy" id="6347"/>
    <lineage>
        <taxon>Eukaryota</taxon>
        <taxon>Metazoa</taxon>
        <taxon>Spiralia</taxon>
        <taxon>Lophotrochozoa</taxon>
        <taxon>Annelida</taxon>
        <taxon>Polychaeta</taxon>
        <taxon>Sedentaria</taxon>
        <taxon>Canalipalpata</taxon>
        <taxon>Sabellida</taxon>
        <taxon>Oweniida</taxon>
        <taxon>Oweniidae</taxon>
        <taxon>Owenia</taxon>
    </lineage>
</organism>
<evidence type="ECO:0000256" key="1">
    <source>
        <dbReference type="ARBA" id="ARBA00022884"/>
    </source>
</evidence>